<accession>A0A9R1UQH2</accession>
<reference evidence="1 2" key="1">
    <citation type="journal article" date="2017" name="Nat. Commun.">
        <title>Genome assembly with in vitro proximity ligation data and whole-genome triplication in lettuce.</title>
        <authorList>
            <person name="Reyes-Chin-Wo S."/>
            <person name="Wang Z."/>
            <person name="Yang X."/>
            <person name="Kozik A."/>
            <person name="Arikit S."/>
            <person name="Song C."/>
            <person name="Xia L."/>
            <person name="Froenicke L."/>
            <person name="Lavelle D.O."/>
            <person name="Truco M.J."/>
            <person name="Xia R."/>
            <person name="Zhu S."/>
            <person name="Xu C."/>
            <person name="Xu H."/>
            <person name="Xu X."/>
            <person name="Cox K."/>
            <person name="Korf I."/>
            <person name="Meyers B.C."/>
            <person name="Michelmore R.W."/>
        </authorList>
    </citation>
    <scope>NUCLEOTIDE SEQUENCE [LARGE SCALE GENOMIC DNA]</scope>
    <source>
        <strain evidence="2">cv. Salinas</strain>
        <tissue evidence="1">Seedlings</tissue>
    </source>
</reference>
<sequence length="182" mass="21129">MFYYFGSFLEGQPKQTGLKELLQFITIGIRAIDPRAVQSVDMAEEGFKEVCVELQQQIQIQGSLFTKKMEEMTTGNKELFSTFGKDKGVGQGSRYTMPPPRGYHRGTNWRIKKLEIPLFYGNSSNGWVLEAERQFVDYQLSEQEKLEVAVAALEGFVARWCDEEHHRRPIRDWEELKSLIIR</sequence>
<name>A0A9R1UQH2_LACSA</name>
<dbReference type="EMBL" id="NBSK02000008">
    <property type="protein sequence ID" value="KAJ0191036.1"/>
    <property type="molecule type" value="Genomic_DNA"/>
</dbReference>
<organism evidence="1 2">
    <name type="scientific">Lactuca sativa</name>
    <name type="common">Garden lettuce</name>
    <dbReference type="NCBI Taxonomy" id="4236"/>
    <lineage>
        <taxon>Eukaryota</taxon>
        <taxon>Viridiplantae</taxon>
        <taxon>Streptophyta</taxon>
        <taxon>Embryophyta</taxon>
        <taxon>Tracheophyta</taxon>
        <taxon>Spermatophyta</taxon>
        <taxon>Magnoliopsida</taxon>
        <taxon>eudicotyledons</taxon>
        <taxon>Gunneridae</taxon>
        <taxon>Pentapetalae</taxon>
        <taxon>asterids</taxon>
        <taxon>campanulids</taxon>
        <taxon>Asterales</taxon>
        <taxon>Asteraceae</taxon>
        <taxon>Cichorioideae</taxon>
        <taxon>Cichorieae</taxon>
        <taxon>Lactucinae</taxon>
        <taxon>Lactuca</taxon>
    </lineage>
</organism>
<comment type="caution">
    <text evidence="1">The sequence shown here is derived from an EMBL/GenBank/DDBJ whole genome shotgun (WGS) entry which is preliminary data.</text>
</comment>
<keyword evidence="2" id="KW-1185">Reference proteome</keyword>
<protein>
    <recommendedName>
        <fullName evidence="3">Retrotransposon gag domain-containing protein</fullName>
    </recommendedName>
</protein>
<dbReference type="Proteomes" id="UP000235145">
    <property type="component" value="Unassembled WGS sequence"/>
</dbReference>
<gene>
    <name evidence="1" type="ORF">LSAT_V11C800391480</name>
</gene>
<evidence type="ECO:0008006" key="3">
    <source>
        <dbReference type="Google" id="ProtNLM"/>
    </source>
</evidence>
<evidence type="ECO:0000313" key="1">
    <source>
        <dbReference type="EMBL" id="KAJ0191036.1"/>
    </source>
</evidence>
<dbReference type="AlphaFoldDB" id="A0A9R1UQH2"/>
<proteinExistence type="predicted"/>
<evidence type="ECO:0000313" key="2">
    <source>
        <dbReference type="Proteomes" id="UP000235145"/>
    </source>
</evidence>